<feature type="compositionally biased region" description="Acidic residues" evidence="1">
    <location>
        <begin position="505"/>
        <end position="522"/>
    </location>
</feature>
<evidence type="ECO:0000256" key="1">
    <source>
        <dbReference type="SAM" id="MobiDB-lite"/>
    </source>
</evidence>
<evidence type="ECO:0000313" key="4">
    <source>
        <dbReference type="Proteomes" id="UP000774617"/>
    </source>
</evidence>
<proteinExistence type="predicted"/>
<dbReference type="Proteomes" id="UP000774617">
    <property type="component" value="Unassembled WGS sequence"/>
</dbReference>
<dbReference type="Pfam" id="PF22766">
    <property type="entry name" value="ZW10_C2"/>
    <property type="match status" value="1"/>
</dbReference>
<dbReference type="EMBL" id="JAGTJR010000003">
    <property type="protein sequence ID" value="KAH7062388.1"/>
    <property type="molecule type" value="Genomic_DNA"/>
</dbReference>
<dbReference type="Gene3D" id="1.10.357.150">
    <property type="match status" value="1"/>
</dbReference>
<dbReference type="InterPro" id="IPR046362">
    <property type="entry name" value="Zw10/DSL1_C_sf"/>
</dbReference>
<feature type="compositionally biased region" description="Acidic residues" evidence="1">
    <location>
        <begin position="554"/>
        <end position="566"/>
    </location>
</feature>
<accession>A0ABQ8GQC5</accession>
<name>A0ABQ8GQC5_9PEZI</name>
<feature type="compositionally biased region" description="Basic and acidic residues" evidence="1">
    <location>
        <begin position="594"/>
        <end position="607"/>
    </location>
</feature>
<gene>
    <name evidence="3" type="ORF">B0J12DRAFT_645262</name>
</gene>
<dbReference type="PANTHER" id="PTHR12205">
    <property type="entry name" value="CENTROMERE/KINETOCHORE PROTEIN ZW10"/>
    <property type="match status" value="1"/>
</dbReference>
<evidence type="ECO:0000313" key="3">
    <source>
        <dbReference type="EMBL" id="KAH7062388.1"/>
    </source>
</evidence>
<organism evidence="3 4">
    <name type="scientific">Macrophomina phaseolina</name>
    <dbReference type="NCBI Taxonomy" id="35725"/>
    <lineage>
        <taxon>Eukaryota</taxon>
        <taxon>Fungi</taxon>
        <taxon>Dikarya</taxon>
        <taxon>Ascomycota</taxon>
        <taxon>Pezizomycotina</taxon>
        <taxon>Dothideomycetes</taxon>
        <taxon>Dothideomycetes incertae sedis</taxon>
        <taxon>Botryosphaeriales</taxon>
        <taxon>Botryosphaeriaceae</taxon>
        <taxon>Macrophomina</taxon>
    </lineage>
</organism>
<dbReference type="InterPro" id="IPR055148">
    <property type="entry name" value="ZW10_C_2"/>
</dbReference>
<keyword evidence="4" id="KW-1185">Reference proteome</keyword>
<evidence type="ECO:0000259" key="2">
    <source>
        <dbReference type="Pfam" id="PF22766"/>
    </source>
</evidence>
<reference evidence="3 4" key="1">
    <citation type="journal article" date="2021" name="Nat. Commun.">
        <title>Genetic determinants of endophytism in the Arabidopsis root mycobiome.</title>
        <authorList>
            <person name="Mesny F."/>
            <person name="Miyauchi S."/>
            <person name="Thiergart T."/>
            <person name="Pickel B."/>
            <person name="Atanasova L."/>
            <person name="Karlsson M."/>
            <person name="Huettel B."/>
            <person name="Barry K.W."/>
            <person name="Haridas S."/>
            <person name="Chen C."/>
            <person name="Bauer D."/>
            <person name="Andreopoulos W."/>
            <person name="Pangilinan J."/>
            <person name="LaButti K."/>
            <person name="Riley R."/>
            <person name="Lipzen A."/>
            <person name="Clum A."/>
            <person name="Drula E."/>
            <person name="Henrissat B."/>
            <person name="Kohler A."/>
            <person name="Grigoriev I.V."/>
            <person name="Martin F.M."/>
            <person name="Hacquard S."/>
        </authorList>
    </citation>
    <scope>NUCLEOTIDE SEQUENCE [LARGE SCALE GENOMIC DNA]</scope>
    <source>
        <strain evidence="3 4">MPI-SDFR-AT-0080</strain>
    </source>
</reference>
<feature type="region of interest" description="Disordered" evidence="1">
    <location>
        <begin position="496"/>
        <end position="625"/>
    </location>
</feature>
<feature type="domain" description="ZW10 C-terminal helical" evidence="2">
    <location>
        <begin position="791"/>
        <end position="935"/>
    </location>
</feature>
<comment type="caution">
    <text evidence="3">The sequence shown here is derived from an EMBL/GenBank/DDBJ whole genome shotgun (WGS) entry which is preliminary data.</text>
</comment>
<feature type="compositionally biased region" description="Acidic residues" evidence="1">
    <location>
        <begin position="574"/>
        <end position="593"/>
    </location>
</feature>
<protein>
    <recommendedName>
        <fullName evidence="2">ZW10 C-terminal helical domain-containing protein</fullName>
    </recommendedName>
</protein>
<sequence>MVAARGGAGKERVRFESWMCRGSWQRADRQRLRQRQRQWRRADVRPTICVTFWATGALPPALPPRQITARSSSCPPLRRLQLMPPILTPQKLGQVVLDSVEHGAYPDSERVASAQLPHDALPTLLAGIERAQNEVKAEIRSLSRDAAPDIDGWIAQAKQLQADIERSRATAHDIVQQAEAGKSLHSHVQDASSKVALLRNELAFNDTLTATVERIKQASDLLDKAQDAAAKHSIIEALDNLKRADDYIIHLGPFRDTRVAGVLHKRANQLREVLAENALGAWSLLLVVDTAEKRVTINKEVNNFTLETVEAVLSRLGTLDTALQKFQRGLEQTIVNPRLVVKSVPNTTRLNITDQTVEIVRGATAVDVVATLEDIRHLCDYLSTRLPQSISKPLSEKLIPDIVSRLNSDWLASSIPTSLDGLGPYQKVLSSVSEIAGYIGGLSWPCQGLMEWVEKAPDNYVARRRESALASVRELCSQGVRQKKEVERVETQMVSRDDAIMAGETAEEAEDDWAAWDNDDEEKASQSATTKSEKQGKAEVEEEDLDVDAWGIGDDAEDSTAEATSEEDPKGNLEEEDTDAWGWGDDDEPGDVENTERRSDAAKESPKKPKRANGEAQKGAPKERELTLREKYTVTVIPDAIMEIITQIVSDAQTLSQPKFSGSPIAPAGPRLYSIPNLVLAMYRATAPVFYANDIAGNMLAYNDSTRLVDELQKFLIKQVEIDESSDIPLSSKPSKLLRLEPTLKAIESFSKRAYGKEMESQRTILRDLLDGAQGFDNCTTAPFAAECDNAVSMTVDRIREVAKQWTGILSHSVLLQSLGSLLATVLNKMIVDIEDMSDISEEESKRLRDFCTRISTLSELFTHPQQQGDMTGIYTPNWFKFQYLGEILESSLADIKYLWTEGELKLEFEADEVVELINALFADSDYRRKAIADIKRTAR</sequence>
<dbReference type="PANTHER" id="PTHR12205:SF0">
    <property type="entry name" value="CENTROMERE_KINETOCHORE PROTEIN ZW10 HOMOLOG"/>
    <property type="match status" value="1"/>
</dbReference>